<evidence type="ECO:0008006" key="3">
    <source>
        <dbReference type="Google" id="ProtNLM"/>
    </source>
</evidence>
<name>A0ABZ3FU43_9ACTN</name>
<organism evidence="1 2">
    <name type="scientific">Ammonicoccus fulvus</name>
    <dbReference type="NCBI Taxonomy" id="3138240"/>
    <lineage>
        <taxon>Bacteria</taxon>
        <taxon>Bacillati</taxon>
        <taxon>Actinomycetota</taxon>
        <taxon>Actinomycetes</taxon>
        <taxon>Propionibacteriales</taxon>
        <taxon>Propionibacteriaceae</taxon>
        <taxon>Ammonicoccus</taxon>
    </lineage>
</organism>
<evidence type="ECO:0000313" key="2">
    <source>
        <dbReference type="Proteomes" id="UP001442841"/>
    </source>
</evidence>
<evidence type="ECO:0000313" key="1">
    <source>
        <dbReference type="EMBL" id="XAN09270.1"/>
    </source>
</evidence>
<dbReference type="EMBL" id="CP154795">
    <property type="protein sequence ID" value="XAN09270.1"/>
    <property type="molecule type" value="Genomic_DNA"/>
</dbReference>
<accession>A0ABZ3FU43</accession>
<dbReference type="Proteomes" id="UP001442841">
    <property type="component" value="Chromosome"/>
</dbReference>
<proteinExistence type="predicted"/>
<gene>
    <name evidence="1" type="ORF">AADG42_18755</name>
</gene>
<keyword evidence="2" id="KW-1185">Reference proteome</keyword>
<reference evidence="1 2" key="1">
    <citation type="submission" date="2024-04" db="EMBL/GenBank/DDBJ databases">
        <title>Isolation of an actinomycete strain from pig manure.</title>
        <authorList>
            <person name="Gong T."/>
            <person name="Yu Z."/>
            <person name="An M."/>
            <person name="Wei C."/>
            <person name="Yang W."/>
            <person name="Liu L."/>
        </authorList>
    </citation>
    <scope>NUCLEOTIDE SEQUENCE [LARGE SCALE GENOMIC DNA]</scope>
    <source>
        <strain evidence="1 2">ZF39</strain>
    </source>
</reference>
<protein>
    <recommendedName>
        <fullName evidence="3">Transposase</fullName>
    </recommendedName>
</protein>
<sequence>MDEEVRGTLLTYVDQHERNDTIRMEVLTQKVEPLYTLRLDVLKLAQECERRACRLPQGLNSIETIRNELIADAQLRHPGSPGSTHHRDHGGEAELIHLAERHEPKGALACNDAGASAVAKKHAVDSFHFVHIVRAAVADGLSAVEGLAAVTEGLRVSKLSAAEKSRTCNQNWLTGQSTSSS</sequence>
<dbReference type="RefSeq" id="WP_425310723.1">
    <property type="nucleotide sequence ID" value="NZ_CP154795.1"/>
</dbReference>